<dbReference type="GO" id="GO:0008270">
    <property type="term" value="F:zinc ion binding"/>
    <property type="evidence" value="ECO:0007669"/>
    <property type="project" value="UniProtKB-KW"/>
</dbReference>
<evidence type="ECO:0000259" key="12">
    <source>
        <dbReference type="PROSITE" id="PS51843"/>
    </source>
</evidence>
<dbReference type="InterPro" id="IPR001628">
    <property type="entry name" value="Znf_hrmn_rcpt"/>
</dbReference>
<dbReference type="SMART" id="SM00399">
    <property type="entry name" value="ZnF_C4"/>
    <property type="match status" value="1"/>
</dbReference>
<keyword evidence="1 9" id="KW-0479">Metal-binding</keyword>
<evidence type="ECO:0000313" key="14">
    <source>
        <dbReference type="Proteomes" id="UP000549394"/>
    </source>
</evidence>
<dbReference type="SUPFAM" id="SSF48508">
    <property type="entry name" value="Nuclear receptor ligand-binding domain"/>
    <property type="match status" value="1"/>
</dbReference>
<comment type="similarity">
    <text evidence="9">Belongs to the nuclear hormone receptor family.</text>
</comment>
<dbReference type="InterPro" id="IPR013088">
    <property type="entry name" value="Znf_NHR/GATA"/>
</dbReference>
<dbReference type="PROSITE" id="PS51030">
    <property type="entry name" value="NUCLEAR_REC_DBD_2"/>
    <property type="match status" value="1"/>
</dbReference>
<evidence type="ECO:0000256" key="6">
    <source>
        <dbReference type="ARBA" id="ARBA00023163"/>
    </source>
</evidence>
<dbReference type="SMART" id="SM00430">
    <property type="entry name" value="HOLI"/>
    <property type="match status" value="1"/>
</dbReference>
<keyword evidence="4 9" id="KW-0805">Transcription regulation</keyword>
<dbReference type="SUPFAM" id="SSF57716">
    <property type="entry name" value="Glucocorticoid receptor-like (DNA-binding domain)"/>
    <property type="match status" value="1"/>
</dbReference>
<reference evidence="13 14" key="1">
    <citation type="submission" date="2020-08" db="EMBL/GenBank/DDBJ databases">
        <authorList>
            <person name="Hejnol A."/>
        </authorList>
    </citation>
    <scope>NUCLEOTIDE SEQUENCE [LARGE SCALE GENOMIC DNA]</scope>
</reference>
<feature type="domain" description="Nuclear receptor" evidence="11">
    <location>
        <begin position="41"/>
        <end position="116"/>
    </location>
</feature>
<dbReference type="Gene3D" id="3.30.50.10">
    <property type="entry name" value="Erythroid Transcription Factor GATA-1, subunit A"/>
    <property type="match status" value="1"/>
</dbReference>
<gene>
    <name evidence="13" type="ORF">DGYR_LOCUS5136</name>
</gene>
<evidence type="ECO:0000256" key="9">
    <source>
        <dbReference type="RuleBase" id="RU004334"/>
    </source>
</evidence>
<evidence type="ECO:0000259" key="11">
    <source>
        <dbReference type="PROSITE" id="PS51030"/>
    </source>
</evidence>
<evidence type="ECO:0000256" key="1">
    <source>
        <dbReference type="ARBA" id="ARBA00022723"/>
    </source>
</evidence>
<dbReference type="EMBL" id="CAJFCJ010000006">
    <property type="protein sequence ID" value="CAD5116515.1"/>
    <property type="molecule type" value="Genomic_DNA"/>
</dbReference>
<keyword evidence="2 9" id="KW-0863">Zinc-finger</keyword>
<keyword evidence="7 9" id="KW-0675">Receptor</keyword>
<dbReference type="GO" id="GO:0004879">
    <property type="term" value="F:nuclear receptor activity"/>
    <property type="evidence" value="ECO:0007669"/>
    <property type="project" value="TreeGrafter"/>
</dbReference>
<organism evidence="13 14">
    <name type="scientific">Dimorphilus gyrociliatus</name>
    <dbReference type="NCBI Taxonomy" id="2664684"/>
    <lineage>
        <taxon>Eukaryota</taxon>
        <taxon>Metazoa</taxon>
        <taxon>Spiralia</taxon>
        <taxon>Lophotrochozoa</taxon>
        <taxon>Annelida</taxon>
        <taxon>Polychaeta</taxon>
        <taxon>Polychaeta incertae sedis</taxon>
        <taxon>Dinophilidae</taxon>
        <taxon>Dimorphilus</taxon>
    </lineage>
</organism>
<keyword evidence="14" id="KW-1185">Reference proteome</keyword>
<dbReference type="PROSITE" id="PS00031">
    <property type="entry name" value="NUCLEAR_REC_DBD_1"/>
    <property type="match status" value="1"/>
</dbReference>
<evidence type="ECO:0000256" key="7">
    <source>
        <dbReference type="ARBA" id="ARBA00023170"/>
    </source>
</evidence>
<evidence type="ECO:0000256" key="3">
    <source>
        <dbReference type="ARBA" id="ARBA00022833"/>
    </source>
</evidence>
<name>A0A7I8VJQ8_9ANNE</name>
<evidence type="ECO:0000256" key="5">
    <source>
        <dbReference type="ARBA" id="ARBA00023125"/>
    </source>
</evidence>
<dbReference type="GO" id="GO:0045944">
    <property type="term" value="P:positive regulation of transcription by RNA polymerase II"/>
    <property type="evidence" value="ECO:0007669"/>
    <property type="project" value="TreeGrafter"/>
</dbReference>
<dbReference type="OrthoDB" id="6352325at2759"/>
<evidence type="ECO:0000256" key="10">
    <source>
        <dbReference type="SAM" id="MobiDB-lite"/>
    </source>
</evidence>
<dbReference type="GO" id="GO:0000978">
    <property type="term" value="F:RNA polymerase II cis-regulatory region sequence-specific DNA binding"/>
    <property type="evidence" value="ECO:0007669"/>
    <property type="project" value="TreeGrafter"/>
</dbReference>
<dbReference type="InterPro" id="IPR050234">
    <property type="entry name" value="Nuclear_hormone_rcpt_NR1"/>
</dbReference>
<feature type="region of interest" description="Disordered" evidence="10">
    <location>
        <begin position="1"/>
        <end position="32"/>
    </location>
</feature>
<keyword evidence="8 9" id="KW-0539">Nucleus</keyword>
<dbReference type="InterPro" id="IPR001723">
    <property type="entry name" value="Nuclear_hrmn_rcpt"/>
</dbReference>
<dbReference type="GO" id="GO:0000122">
    <property type="term" value="P:negative regulation of transcription by RNA polymerase II"/>
    <property type="evidence" value="ECO:0007669"/>
    <property type="project" value="TreeGrafter"/>
</dbReference>
<evidence type="ECO:0000256" key="8">
    <source>
        <dbReference type="ARBA" id="ARBA00023242"/>
    </source>
</evidence>
<feature type="domain" description="NR LBD" evidence="12">
    <location>
        <begin position="188"/>
        <end position="414"/>
    </location>
</feature>
<feature type="compositionally biased region" description="Basic and acidic residues" evidence="10">
    <location>
        <begin position="1"/>
        <end position="19"/>
    </location>
</feature>
<dbReference type="InterPro" id="IPR000536">
    <property type="entry name" value="Nucl_hrmn_rcpt_lig-bd"/>
</dbReference>
<keyword evidence="6 9" id="KW-0804">Transcription</keyword>
<sequence length="414" mass="47675">MSEDHSGTEFDSLKTKFENYSDDSPPLKRPFRDEKNINKEDKICKVCGDKALGCNFDVISCESCKAFFRRNALKQKPAKCLFKGDCSIDVNTRRFCPFCRLKKCFDVGMKKDFILGENEKRKRMEKVLINRQKKMSKMSVPLTTDSAISDPSNLLSFSKSANLAPMEDSYTHLVPGFDTNQFRQLTQQENSMLGDLKEVFELSFCVDLEPVMHISKNMNPSLNQLVNQSSITVLRIIKFSKKIPEFARLSQECQIGLLKGCWVHILLLRSISLYNMERDAWMTPKGDLPTNILKNATGYDKLHEQMVLFCRSVKNIVGDDISIIILLMIIVTFSPEGMHVLMRQHMSNVQDKYIILLKHHLEARYSYSRSSEMLSDLLFKIKEMKEMNKTHGNVFSDLNPGEIEPFMLEILDLK</sequence>
<dbReference type="Pfam" id="PF00105">
    <property type="entry name" value="zf-C4"/>
    <property type="match status" value="1"/>
</dbReference>
<dbReference type="AlphaFoldDB" id="A0A7I8VJQ8"/>
<dbReference type="GO" id="GO:0005634">
    <property type="term" value="C:nucleus"/>
    <property type="evidence" value="ECO:0007669"/>
    <property type="project" value="UniProtKB-SubCell"/>
</dbReference>
<keyword evidence="5 9" id="KW-0238">DNA-binding</keyword>
<comment type="subcellular location">
    <subcellularLocation>
        <location evidence="9">Nucleus</location>
    </subcellularLocation>
</comment>
<protein>
    <submittedName>
        <fullName evidence="13">DgyrCDS5393</fullName>
    </submittedName>
</protein>
<dbReference type="PROSITE" id="PS51843">
    <property type="entry name" value="NR_LBD"/>
    <property type="match status" value="1"/>
</dbReference>
<dbReference type="PRINTS" id="PR00398">
    <property type="entry name" value="STRDHORMONER"/>
</dbReference>
<evidence type="ECO:0000313" key="13">
    <source>
        <dbReference type="EMBL" id="CAD5116515.1"/>
    </source>
</evidence>
<keyword evidence="3 9" id="KW-0862">Zinc</keyword>
<accession>A0A7I8VJQ8</accession>
<dbReference type="Proteomes" id="UP000549394">
    <property type="component" value="Unassembled WGS sequence"/>
</dbReference>
<dbReference type="PRINTS" id="PR00047">
    <property type="entry name" value="STROIDFINGER"/>
</dbReference>
<evidence type="ECO:0000256" key="4">
    <source>
        <dbReference type="ARBA" id="ARBA00023015"/>
    </source>
</evidence>
<dbReference type="PANTHER" id="PTHR24082">
    <property type="entry name" value="NUCLEAR HORMONE RECEPTOR"/>
    <property type="match status" value="1"/>
</dbReference>
<proteinExistence type="inferred from homology"/>
<dbReference type="Gene3D" id="1.10.565.10">
    <property type="entry name" value="Retinoid X Receptor"/>
    <property type="match status" value="1"/>
</dbReference>
<evidence type="ECO:0000256" key="2">
    <source>
        <dbReference type="ARBA" id="ARBA00022771"/>
    </source>
</evidence>
<dbReference type="PANTHER" id="PTHR24082:SF283">
    <property type="entry name" value="NUCLEAR HORMONE RECEPTOR HR96"/>
    <property type="match status" value="1"/>
</dbReference>
<dbReference type="Pfam" id="PF00104">
    <property type="entry name" value="Hormone_recep"/>
    <property type="match status" value="1"/>
</dbReference>
<dbReference type="InterPro" id="IPR035500">
    <property type="entry name" value="NHR-like_dom_sf"/>
</dbReference>
<dbReference type="GO" id="GO:0030154">
    <property type="term" value="P:cell differentiation"/>
    <property type="evidence" value="ECO:0007669"/>
    <property type="project" value="TreeGrafter"/>
</dbReference>
<comment type="caution">
    <text evidence="13">The sequence shown here is derived from an EMBL/GenBank/DDBJ whole genome shotgun (WGS) entry which is preliminary data.</text>
</comment>